<evidence type="ECO:0000256" key="12">
    <source>
        <dbReference type="RuleBase" id="RU000454"/>
    </source>
</evidence>
<keyword evidence="9 11" id="KW-1015">Disulfide bond</keyword>
<evidence type="ECO:0000256" key="7">
    <source>
        <dbReference type="ARBA" id="ARBA00022801"/>
    </source>
</evidence>
<dbReference type="PROSITE" id="PS00141">
    <property type="entry name" value="ASP_PROTEASE"/>
    <property type="match status" value="2"/>
</dbReference>
<accession>A0A9P6Q9N2</accession>
<evidence type="ECO:0000256" key="4">
    <source>
        <dbReference type="ARBA" id="ARBA00022670"/>
    </source>
</evidence>
<dbReference type="PRINTS" id="PR00792">
    <property type="entry name" value="PEPSIN"/>
</dbReference>
<keyword evidence="4 12" id="KW-0645">Protease</keyword>
<evidence type="ECO:0000256" key="3">
    <source>
        <dbReference type="ARBA" id="ARBA00013205"/>
    </source>
</evidence>
<reference evidence="15" key="1">
    <citation type="journal article" date="2020" name="Fungal Divers.">
        <title>Resolving the Mortierellaceae phylogeny through synthesis of multi-gene phylogenetics and phylogenomics.</title>
        <authorList>
            <person name="Vandepol N."/>
            <person name="Liber J."/>
            <person name="Desiro A."/>
            <person name="Na H."/>
            <person name="Kennedy M."/>
            <person name="Barry K."/>
            <person name="Grigoriev I.V."/>
            <person name="Miller A.N."/>
            <person name="O'Donnell K."/>
            <person name="Stajich J.E."/>
            <person name="Bonito G."/>
        </authorList>
    </citation>
    <scope>NUCLEOTIDE SEQUENCE</scope>
    <source>
        <strain evidence="15">BC1065</strain>
    </source>
</reference>
<evidence type="ECO:0000256" key="9">
    <source>
        <dbReference type="ARBA" id="ARBA00023157"/>
    </source>
</evidence>
<keyword evidence="16" id="KW-1185">Reference proteome</keyword>
<dbReference type="PANTHER" id="PTHR47966">
    <property type="entry name" value="BETA-SITE APP-CLEAVING ENZYME, ISOFORM A-RELATED"/>
    <property type="match status" value="1"/>
</dbReference>
<dbReference type="InterPro" id="IPR001461">
    <property type="entry name" value="Aspartic_peptidase_A1"/>
</dbReference>
<organism evidence="15 16">
    <name type="scientific">Actinomortierella ambigua</name>
    <dbReference type="NCBI Taxonomy" id="1343610"/>
    <lineage>
        <taxon>Eukaryota</taxon>
        <taxon>Fungi</taxon>
        <taxon>Fungi incertae sedis</taxon>
        <taxon>Mucoromycota</taxon>
        <taxon>Mortierellomycotina</taxon>
        <taxon>Mortierellomycetes</taxon>
        <taxon>Mortierellales</taxon>
        <taxon>Mortierellaceae</taxon>
        <taxon>Actinomortierella</taxon>
    </lineage>
</organism>
<comment type="catalytic activity">
    <reaction evidence="1">
        <text>Hydrolysis of proteins with broad specificity similar to that of pepsin A, preferring hydrophobic residues at P1 and P1'. Clots milk and activates trypsinogen. Does not cleave 4-Gln-|-His-5, but does cleave 10-His-|-Leu-11 and 12-Val-|-Glu-13 in B chain of insulin.</text>
        <dbReference type="EC" id="3.4.23.21"/>
    </reaction>
</comment>
<evidence type="ECO:0000313" key="15">
    <source>
        <dbReference type="EMBL" id="KAG0260969.1"/>
    </source>
</evidence>
<comment type="similarity">
    <text evidence="2 12">Belongs to the peptidase A1 family.</text>
</comment>
<evidence type="ECO:0000256" key="2">
    <source>
        <dbReference type="ARBA" id="ARBA00007447"/>
    </source>
</evidence>
<evidence type="ECO:0000259" key="14">
    <source>
        <dbReference type="PROSITE" id="PS51767"/>
    </source>
</evidence>
<dbReference type="GO" id="GO:0004190">
    <property type="term" value="F:aspartic-type endopeptidase activity"/>
    <property type="evidence" value="ECO:0007669"/>
    <property type="project" value="UniProtKB-KW"/>
</dbReference>
<dbReference type="Proteomes" id="UP000807716">
    <property type="component" value="Unassembled WGS sequence"/>
</dbReference>
<dbReference type="InterPro" id="IPR021109">
    <property type="entry name" value="Peptidase_aspartic_dom_sf"/>
</dbReference>
<name>A0A9P6Q9N2_9FUNG</name>
<evidence type="ECO:0000256" key="11">
    <source>
        <dbReference type="PIRSR" id="PIRSR601461-2"/>
    </source>
</evidence>
<feature type="active site" evidence="10">
    <location>
        <position position="297"/>
    </location>
</feature>
<evidence type="ECO:0000256" key="10">
    <source>
        <dbReference type="PIRSR" id="PIRSR601461-1"/>
    </source>
</evidence>
<proteinExistence type="inferred from homology"/>
<dbReference type="Gene3D" id="2.40.70.10">
    <property type="entry name" value="Acid Proteases"/>
    <property type="match status" value="2"/>
</dbReference>
<evidence type="ECO:0000256" key="5">
    <source>
        <dbReference type="ARBA" id="ARBA00022729"/>
    </source>
</evidence>
<feature type="active site" evidence="10">
    <location>
        <position position="113"/>
    </location>
</feature>
<keyword evidence="7 12" id="KW-0378">Hydrolase</keyword>
<dbReference type="OrthoDB" id="2747330at2759"/>
<dbReference type="EMBL" id="JAAAJB010000232">
    <property type="protein sequence ID" value="KAG0260969.1"/>
    <property type="molecule type" value="Genomic_DNA"/>
</dbReference>
<dbReference type="InterPro" id="IPR033121">
    <property type="entry name" value="PEPTIDASE_A1"/>
</dbReference>
<gene>
    <name evidence="15" type="ORF">DFQ27_003247</name>
</gene>
<comment type="caution">
    <text evidence="15">The sequence shown here is derived from an EMBL/GenBank/DDBJ whole genome shotgun (WGS) entry which is preliminary data.</text>
</comment>
<evidence type="ECO:0000256" key="6">
    <source>
        <dbReference type="ARBA" id="ARBA00022750"/>
    </source>
</evidence>
<dbReference type="GO" id="GO:0006508">
    <property type="term" value="P:proteolysis"/>
    <property type="evidence" value="ECO:0007669"/>
    <property type="project" value="UniProtKB-KW"/>
</dbReference>
<feature type="domain" description="Peptidase A1" evidence="14">
    <location>
        <begin position="95"/>
        <end position="404"/>
    </location>
</feature>
<evidence type="ECO:0000256" key="8">
    <source>
        <dbReference type="ARBA" id="ARBA00023145"/>
    </source>
</evidence>
<evidence type="ECO:0000256" key="1">
    <source>
        <dbReference type="ARBA" id="ARBA00001130"/>
    </source>
</evidence>
<dbReference type="InterPro" id="IPR001969">
    <property type="entry name" value="Aspartic_peptidase_AS"/>
</dbReference>
<dbReference type="EC" id="3.4.23.21" evidence="3"/>
<dbReference type="AlphaFoldDB" id="A0A9P6Q9N2"/>
<keyword evidence="8" id="KW-0865">Zymogen</keyword>
<protein>
    <recommendedName>
        <fullName evidence="3">rhizopuspepsin</fullName>
        <ecNumber evidence="3">3.4.23.21</ecNumber>
    </recommendedName>
</protein>
<evidence type="ECO:0000313" key="16">
    <source>
        <dbReference type="Proteomes" id="UP000807716"/>
    </source>
</evidence>
<feature type="disulfide bond" evidence="11">
    <location>
        <begin position="126"/>
        <end position="131"/>
    </location>
</feature>
<sequence length="408" mass="43744">MKIASFFTVATAILSIASALPATVSKTSPPPRGFSVSLERNKNFKQNTRAELTMLNKRYPALQLTHRFQFLSHLRNAAGSSGTVPVMNHPRDVEYYGTITVGTPGQTLKMNFDTGSSDTWFASTNCSTSACVGHTQFDSSKSSTFKYDGRAWQIEYGDGSYASGFLGSDIVSVGGISVRQAVGLSTEESDEFITSPEDGLFGLGFNSLHSVETVTTFMDNAMAANLLSQPIFSVFLPSVRGNGGVNGEYLFGGINNAHYTGPLTYVPLSKQTYWQVAIEGVNVNTKSLGKRSQGIIDTGTTLVIVDSATAMAIHSSVPGASKTADGWTVPCSLQNSGSSGKVSFKMGGKFFDVPFADLAYDNISSDRCYSGIQDGSESLWILGDVFIKNNYCVFDQGQARIGIAPIKY</sequence>
<keyword evidence="6 12" id="KW-0064">Aspartyl protease</keyword>
<dbReference type="FunFam" id="2.40.70.10:FF:000115">
    <property type="entry name" value="Lysosomal aspartic protease"/>
    <property type="match status" value="1"/>
</dbReference>
<keyword evidence="5 13" id="KW-0732">Signal</keyword>
<dbReference type="PANTHER" id="PTHR47966:SF1">
    <property type="entry name" value="ASPARTYL PROTEINASE"/>
    <property type="match status" value="1"/>
</dbReference>
<evidence type="ECO:0000256" key="13">
    <source>
        <dbReference type="SAM" id="SignalP"/>
    </source>
</evidence>
<feature type="signal peptide" evidence="13">
    <location>
        <begin position="1"/>
        <end position="19"/>
    </location>
</feature>
<feature type="chain" id="PRO_5040359104" description="rhizopuspepsin" evidence="13">
    <location>
        <begin position="20"/>
        <end position="408"/>
    </location>
</feature>
<dbReference type="Pfam" id="PF00026">
    <property type="entry name" value="Asp"/>
    <property type="match status" value="1"/>
</dbReference>
<dbReference type="PROSITE" id="PS51767">
    <property type="entry name" value="PEPTIDASE_A1"/>
    <property type="match status" value="1"/>
</dbReference>
<dbReference type="SUPFAM" id="SSF50630">
    <property type="entry name" value="Acid proteases"/>
    <property type="match status" value="1"/>
</dbReference>